<protein>
    <recommendedName>
        <fullName evidence="3">Concanavalin A-like lectin/glucanases superfamily protein</fullName>
    </recommendedName>
</protein>
<sequence length="331" mass="36858">MSQIVTDGLVGYWHYKQGLDGGLWKNISPNTEGKYDGLLNGVTLTSKGVYFDGVDDFVLLQTDFTFIPYSIEFIIDKSEQTGSQDTLIYLNSSETVKSALSISSDELHQRRIGSSTGTINSIFTIEKNKDIHIVLSNPTGSSINYYKDGVKFSRSGSVSSAPISSNGLIEIGKREFNGLNWDYFHGHIKAIRIYNRQLSDEEVLKNYSVGEEIGLPINEKILPPIVNVESSNFYKISNNQSMDSAIVSFSFNQDVEEYKLNLLGVSHDTGTNIVLEFGSYNKDVTIIQAIYYDNILQEGENRINIYGKNKDGIWTPYDNKIDDGKGGGISV</sequence>
<dbReference type="SUPFAM" id="SSF49899">
    <property type="entry name" value="Concanavalin A-like lectins/glucanases"/>
    <property type="match status" value="1"/>
</dbReference>
<dbReference type="EMBL" id="MH884508">
    <property type="protein sequence ID" value="AYP68275.1"/>
    <property type="molecule type" value="Genomic_DNA"/>
</dbReference>
<dbReference type="Gene3D" id="2.60.120.200">
    <property type="match status" value="1"/>
</dbReference>
<evidence type="ECO:0000313" key="1">
    <source>
        <dbReference type="EMBL" id="AYP68275.1"/>
    </source>
</evidence>
<proteinExistence type="predicted"/>
<evidence type="ECO:0008006" key="3">
    <source>
        <dbReference type="Google" id="ProtNLM"/>
    </source>
</evidence>
<evidence type="ECO:0000313" key="2">
    <source>
        <dbReference type="Proteomes" id="UP000274199"/>
    </source>
</evidence>
<reference evidence="1 2" key="1">
    <citation type="submission" date="2018-09" db="EMBL/GenBank/DDBJ databases">
        <title>Comparative Genomic Analysis of Eight Novel Haloalkaliphilic Bacteriophages from Lake Elmenteita, Kenya.</title>
        <authorList>
            <person name="Akhwale J.K."/>
        </authorList>
    </citation>
    <scope>NUCLEOTIDE SEQUENCE [LARGE SCALE GENOMIC DNA]</scope>
</reference>
<name>A0A3G3BVJ1_9CAUD</name>
<dbReference type="Pfam" id="PF13385">
    <property type="entry name" value="Laminin_G_3"/>
    <property type="match status" value="1"/>
</dbReference>
<organism evidence="1 2">
    <name type="scientific">Bacillus phage vB_BcoS-136</name>
    <dbReference type="NCBI Taxonomy" id="2419619"/>
    <lineage>
        <taxon>Viruses</taxon>
        <taxon>Duplodnaviria</taxon>
        <taxon>Heunggongvirae</taxon>
        <taxon>Uroviricota</taxon>
        <taxon>Caudoviricetes</taxon>
        <taxon>Heleneionescovirinae</taxon>
        <taxon>Kenyattavirus</taxon>
        <taxon>Kenyattavirus kv136</taxon>
    </lineage>
</organism>
<dbReference type="Proteomes" id="UP000274199">
    <property type="component" value="Segment"/>
</dbReference>
<accession>A0A3G3BVJ1</accession>
<dbReference type="InterPro" id="IPR013320">
    <property type="entry name" value="ConA-like_dom_sf"/>
</dbReference>
<keyword evidence="2" id="KW-1185">Reference proteome</keyword>
<gene>
    <name evidence="1" type="ORF">vBBcoS136_00161</name>
</gene>